<evidence type="ECO:0000313" key="2">
    <source>
        <dbReference type="Proteomes" id="UP000624703"/>
    </source>
</evidence>
<name>A0A8J7SJR4_9BACT</name>
<protein>
    <submittedName>
        <fullName evidence="1">Uncharacterized protein</fullName>
    </submittedName>
</protein>
<comment type="caution">
    <text evidence="1">The sequence shown here is derived from an EMBL/GenBank/DDBJ whole genome shotgun (WGS) entry which is preliminary data.</text>
</comment>
<keyword evidence="2" id="KW-1185">Reference proteome</keyword>
<evidence type="ECO:0000313" key="1">
    <source>
        <dbReference type="EMBL" id="MBK1792330.1"/>
    </source>
</evidence>
<sequence>MRALLLLATIIGLHTHLLAESKINAAGEKVYAHDTYDNQLALLSALTEECPEAQLVICHFSRYKRVIVLHDQKQQRILLHCIGDFHPDGSWHLKINNQEVDEFKSTPLKVKLARLYTESFYLSNETITTVDWDSTDEKVLGLWLPLKLTDTFDYYFTDENDQIRVHIKYDPIFKWQSIINAPMKLIPADQIPDVVDWSDQALAPQILAVLEKQDQCRVGQQTWTNEAPLVFKKASPYLSKKKTLHIETKNLTFYYANNKGVQNLGYVCSELYNYLNRCLEEKFEPKIVIHVHDGLDDKLFKKIIDIIQYDIHRQPIYITSD</sequence>
<gene>
    <name evidence="1" type="ORF">JIN82_14295</name>
</gene>
<reference evidence="1" key="1">
    <citation type="submission" date="2021-01" db="EMBL/GenBank/DDBJ databases">
        <title>Modified the classification status of verrucomicrobia.</title>
        <authorList>
            <person name="Feng X."/>
        </authorList>
    </citation>
    <scope>NUCLEOTIDE SEQUENCE</scope>
    <source>
        <strain evidence="1">_KCTC 22039</strain>
    </source>
</reference>
<dbReference type="EMBL" id="JAENIM010000044">
    <property type="protein sequence ID" value="MBK1792330.1"/>
    <property type="molecule type" value="Genomic_DNA"/>
</dbReference>
<organism evidence="1 2">
    <name type="scientific">Persicirhabdus sediminis</name>
    <dbReference type="NCBI Taxonomy" id="454144"/>
    <lineage>
        <taxon>Bacteria</taxon>
        <taxon>Pseudomonadati</taxon>
        <taxon>Verrucomicrobiota</taxon>
        <taxon>Verrucomicrobiia</taxon>
        <taxon>Verrucomicrobiales</taxon>
        <taxon>Verrucomicrobiaceae</taxon>
        <taxon>Persicirhabdus</taxon>
    </lineage>
</organism>
<accession>A0A8J7SJR4</accession>
<proteinExistence type="predicted"/>
<dbReference type="AlphaFoldDB" id="A0A8J7SJR4"/>
<dbReference type="RefSeq" id="WP_200312341.1">
    <property type="nucleotide sequence ID" value="NZ_JAENIM010000044.1"/>
</dbReference>
<dbReference type="Proteomes" id="UP000624703">
    <property type="component" value="Unassembled WGS sequence"/>
</dbReference>